<keyword evidence="4" id="KW-0804">Transcription</keyword>
<dbReference type="OrthoDB" id="186585at2"/>
<dbReference type="InterPro" id="IPR036388">
    <property type="entry name" value="WH-like_DNA-bd_sf"/>
</dbReference>
<dbReference type="PANTHER" id="PTHR34294:SF1">
    <property type="entry name" value="TRANSCRIPTIONAL REGULATOR LSRR"/>
    <property type="match status" value="1"/>
</dbReference>
<dbReference type="InterPro" id="IPR051054">
    <property type="entry name" value="SorC_transcr_regulators"/>
</dbReference>
<evidence type="ECO:0000256" key="4">
    <source>
        <dbReference type="ARBA" id="ARBA00023163"/>
    </source>
</evidence>
<feature type="domain" description="Sugar-binding" evidence="5">
    <location>
        <begin position="65"/>
        <end position="316"/>
    </location>
</feature>
<dbReference type="RefSeq" id="WP_121673623.1">
    <property type="nucleotide sequence ID" value="NZ_BMXM01000011.1"/>
</dbReference>
<dbReference type="GO" id="GO:0003677">
    <property type="term" value="F:DNA binding"/>
    <property type="evidence" value="ECO:0007669"/>
    <property type="project" value="UniProtKB-KW"/>
</dbReference>
<name>A0A3L6ZMZ5_9MICO</name>
<proteinExistence type="inferred from homology"/>
<dbReference type="Pfam" id="PF04198">
    <property type="entry name" value="Sugar-bind"/>
    <property type="match status" value="1"/>
</dbReference>
<evidence type="ECO:0000256" key="2">
    <source>
        <dbReference type="ARBA" id="ARBA00023015"/>
    </source>
</evidence>
<dbReference type="Proteomes" id="UP000270299">
    <property type="component" value="Unassembled WGS sequence"/>
</dbReference>
<evidence type="ECO:0000256" key="3">
    <source>
        <dbReference type="ARBA" id="ARBA00023125"/>
    </source>
</evidence>
<dbReference type="GO" id="GO:0030246">
    <property type="term" value="F:carbohydrate binding"/>
    <property type="evidence" value="ECO:0007669"/>
    <property type="project" value="InterPro"/>
</dbReference>
<dbReference type="EMBL" id="RCUV01000017">
    <property type="protein sequence ID" value="RLP69035.1"/>
    <property type="molecule type" value="Genomic_DNA"/>
</dbReference>
<dbReference type="PANTHER" id="PTHR34294">
    <property type="entry name" value="TRANSCRIPTIONAL REGULATOR-RELATED"/>
    <property type="match status" value="1"/>
</dbReference>
<dbReference type="Gene3D" id="1.10.10.10">
    <property type="entry name" value="Winged helix-like DNA-binding domain superfamily/Winged helix DNA-binding domain"/>
    <property type="match status" value="1"/>
</dbReference>
<dbReference type="InterPro" id="IPR037171">
    <property type="entry name" value="NagB/RpiA_transferase-like"/>
</dbReference>
<reference evidence="6 7" key="1">
    <citation type="submission" date="2018-10" db="EMBL/GenBank/DDBJ databases">
        <authorList>
            <person name="Li J."/>
        </authorList>
    </citation>
    <scope>NUCLEOTIDE SEQUENCE [LARGE SCALE GENOMIC DNA]</scope>
    <source>
        <strain evidence="6 7">CCTCC AB209002</strain>
    </source>
</reference>
<comment type="caution">
    <text evidence="6">The sequence shown here is derived from an EMBL/GenBank/DDBJ whole genome shotgun (WGS) entry which is preliminary data.</text>
</comment>
<organism evidence="6 7">
    <name type="scientific">Mycetocola manganoxydans</name>
    <dbReference type="NCBI Taxonomy" id="699879"/>
    <lineage>
        <taxon>Bacteria</taxon>
        <taxon>Bacillati</taxon>
        <taxon>Actinomycetota</taxon>
        <taxon>Actinomycetes</taxon>
        <taxon>Micrococcales</taxon>
        <taxon>Microbacteriaceae</taxon>
        <taxon>Mycetocola</taxon>
    </lineage>
</organism>
<dbReference type="AlphaFoldDB" id="A0A3L6ZMZ5"/>
<accession>A0A3L6ZMZ5</accession>
<comment type="similarity">
    <text evidence="1">Belongs to the SorC transcriptional regulatory family.</text>
</comment>
<protein>
    <submittedName>
        <fullName evidence="6">Sugar-binding transcriptional regulator</fullName>
    </submittedName>
</protein>
<evidence type="ECO:0000313" key="6">
    <source>
        <dbReference type="EMBL" id="RLP69035.1"/>
    </source>
</evidence>
<evidence type="ECO:0000313" key="7">
    <source>
        <dbReference type="Proteomes" id="UP000270299"/>
    </source>
</evidence>
<keyword evidence="7" id="KW-1185">Reference proteome</keyword>
<sequence length="329" mass="35464">MNTADSDNWETQEQILRAAWYYYVDQLTQDEVAKRLSISRATAGRLLERSRQSGIVTFTLGSSNFDAFQVGRKLRETFNLKEALVPPALEDQPNDPHAIAQRLARGGAQYLQNTLETGQTLALGWGETVQATMQRLPVEQREKISTVTLTGGVNTYAPTPRRGHGAPGIHFDAAIPAPIVVSSAKLAEDLRSEPMIQSVLERSRTADQALVGIGGVAEQATLAQQGYVTDAELVEFRKLGAVGDILGIFYDANGEVLDVSLHERRIGIGIDELRGIPNVVGIAGGISKVDAILGALRGGYLDVLVTTEEVARALLAAEGVHVSPEKNTI</sequence>
<evidence type="ECO:0000259" key="5">
    <source>
        <dbReference type="Pfam" id="PF04198"/>
    </source>
</evidence>
<dbReference type="SUPFAM" id="SSF100950">
    <property type="entry name" value="NagB/RpiA/CoA transferase-like"/>
    <property type="match status" value="1"/>
</dbReference>
<keyword evidence="3" id="KW-0238">DNA-binding</keyword>
<keyword evidence="2" id="KW-0805">Transcription regulation</keyword>
<dbReference type="Gene3D" id="3.40.50.1360">
    <property type="match status" value="1"/>
</dbReference>
<dbReference type="InterPro" id="IPR007324">
    <property type="entry name" value="Sugar-bd_dom_put"/>
</dbReference>
<evidence type="ECO:0000256" key="1">
    <source>
        <dbReference type="ARBA" id="ARBA00010466"/>
    </source>
</evidence>
<gene>
    <name evidence="6" type="ORF">D9V29_12310</name>
</gene>